<dbReference type="Proteomes" id="UP000181951">
    <property type="component" value="Unassembled WGS sequence"/>
</dbReference>
<gene>
    <name evidence="2" type="ORF">SAMN05216267_104817</name>
</gene>
<dbReference type="EMBL" id="FODD01000048">
    <property type="protein sequence ID" value="SEO86048.1"/>
    <property type="molecule type" value="Genomic_DNA"/>
</dbReference>
<proteinExistence type="predicted"/>
<keyword evidence="3" id="KW-1185">Reference proteome</keyword>
<dbReference type="STRING" id="310780.SAMN05216267_104817"/>
<feature type="region of interest" description="Disordered" evidence="1">
    <location>
        <begin position="56"/>
        <end position="113"/>
    </location>
</feature>
<sequence>MSDVSGEVRRFRRRHGRPWAAARAAVATGVAVALLGWAGPSQASSASAAAQPAATAVSASAHHAESTRSTRPPAPTASAKPAPSTLPAAGPMASGTAKPEAAPKKAPAPSAAQVKALRAASAARAAASATRADTQTTGCGAPLPLDTVHACSSITQGGTDTYTVTTTADDDVLTIQLATAADAALTLRLTGPDDAVFRCVGGAGPTTCTTGPAGDYTLTVTDQYGSGAYTLAASSLRSSPCHAVTDADLAFGGTPLTGSLAAGAASACDAFGDSAAAGDVLRLGTLAQGLQGTMYDANATAVCYASSYVNACTLSGTAPYRMLVQSVYAQAVTYSLAVNRLSHPSGCTTLAPAPFGDPGSGAASGTVPVGGVTCRAVALPAGPAQVSLQGGASTSGAASWQLYTADGTPVCQGSDDATCDSLPGAGTYSLLVDDVSPYEDASYAIALVPLTSTTGCAAAVGTAYDLPPLHGDLASPVQVDCQAFDATAGDRIDLTASPDVYAELSAVIVDPSGAPSCSRDTADGSSQDGCVLTGTGPYRVVTHSLYAFTGTYSMRIGGLSHPAGCTALSPQAYGTAPVPSTDPCWLLQVPAAGAYDVGGTGVYREDGTRFCAQGAALCTFPAAGTYAMVFRPGYVDDGTFTPVFVSPAQTAGCAAGSDTGFATGALRVDLSAAGVRDCLTLPTASGNGLYLAASYSDAGYVPDETVYDAAGVQQCENTYAFHVCKLTGTAPFHMVLTAPRPAVYGLTVQRTGDSAGCAAWPLSAFGGSTGTAVTLTAVRQTACLALPASGHSTAEMFDFTNTANKVNASVQVFDAAGDQVCATIGSSTTTCRFTAGAGYTAVLVGVGTADTYHLVHRDVSSTASCAAPASLTVGSAATDYTFTSALDSRCLRVKAATTDKLWLSVRTPAAAANTGADLLVVDSSGAIVCWQYGASCRVSGSADYVVAVLASNYAGTPIAAHVDTWRVGTASGWVSQCTANSLPADGFGPRTGSLTQTSAALCGVMQVKQHQLWNVYLATGDPAHVPALGIYDGNAWNGSGYDFHYQCMESSPGFRYQCSGSTSAAQVLFLLSPGDTALPVPYTLQGVCTSQCATGPKTADVTALSPASGPAESDNQVVVHGTNLTLGTTVDLRKNGLSVIDYPMSYPVSVSADGTSLTVRLATYGVPPGRYDVVLDDTGYQVGTRSPGYLPGGYTVTKAPIKKGGGPAAITEPAWMAAFLKNRPHRTVTYHR</sequence>
<protein>
    <submittedName>
        <fullName evidence="2">Uncharacterized protein</fullName>
    </submittedName>
</protein>
<accession>A0A1H8T681</accession>
<organism evidence="2 3">
    <name type="scientific">Actinacidiphila rubida</name>
    <dbReference type="NCBI Taxonomy" id="310780"/>
    <lineage>
        <taxon>Bacteria</taxon>
        <taxon>Bacillati</taxon>
        <taxon>Actinomycetota</taxon>
        <taxon>Actinomycetes</taxon>
        <taxon>Kitasatosporales</taxon>
        <taxon>Streptomycetaceae</taxon>
        <taxon>Actinacidiphila</taxon>
    </lineage>
</organism>
<evidence type="ECO:0000256" key="1">
    <source>
        <dbReference type="SAM" id="MobiDB-lite"/>
    </source>
</evidence>
<dbReference type="Gene3D" id="2.60.120.380">
    <property type="match status" value="1"/>
</dbReference>
<reference evidence="2 3" key="1">
    <citation type="submission" date="2016-10" db="EMBL/GenBank/DDBJ databases">
        <authorList>
            <person name="de Groot N.N."/>
        </authorList>
    </citation>
    <scope>NUCLEOTIDE SEQUENCE [LARGE SCALE GENOMIC DNA]</scope>
    <source>
        <strain evidence="2 3">CGMCC 4.2026</strain>
    </source>
</reference>
<evidence type="ECO:0000313" key="3">
    <source>
        <dbReference type="Proteomes" id="UP000181951"/>
    </source>
</evidence>
<feature type="compositionally biased region" description="Low complexity" evidence="1">
    <location>
        <begin position="69"/>
        <end position="89"/>
    </location>
</feature>
<feature type="compositionally biased region" description="Low complexity" evidence="1">
    <location>
        <begin position="97"/>
        <end position="113"/>
    </location>
</feature>
<dbReference type="AlphaFoldDB" id="A0A1H8T681"/>
<name>A0A1H8T681_9ACTN</name>
<evidence type="ECO:0000313" key="2">
    <source>
        <dbReference type="EMBL" id="SEO86048.1"/>
    </source>
</evidence>